<name>A0A9X2E9W5_9NOCA</name>
<protein>
    <submittedName>
        <fullName evidence="2">DUF397 domain-containing protein</fullName>
    </submittedName>
</protein>
<gene>
    <name evidence="2" type="ORF">NDR86_23465</name>
</gene>
<proteinExistence type="predicted"/>
<dbReference type="AlphaFoldDB" id="A0A9X2E9W5"/>
<evidence type="ECO:0000259" key="1">
    <source>
        <dbReference type="Pfam" id="PF04149"/>
    </source>
</evidence>
<feature type="domain" description="DUF397" evidence="1">
    <location>
        <begin position="16"/>
        <end position="67"/>
    </location>
</feature>
<dbReference type="Proteomes" id="UP001139157">
    <property type="component" value="Unassembled WGS sequence"/>
</dbReference>
<dbReference type="Pfam" id="PF04149">
    <property type="entry name" value="DUF397"/>
    <property type="match status" value="1"/>
</dbReference>
<reference evidence="2" key="1">
    <citation type="submission" date="2022-06" db="EMBL/GenBank/DDBJ databases">
        <title>Novel species in genus nocardia.</title>
        <authorList>
            <person name="Li F."/>
        </authorList>
    </citation>
    <scope>NUCLEOTIDE SEQUENCE</scope>
    <source>
        <strain evidence="2">CDC141</strain>
    </source>
</reference>
<organism evidence="2 3">
    <name type="scientific">Nocardia pulmonis</name>
    <dbReference type="NCBI Taxonomy" id="2951408"/>
    <lineage>
        <taxon>Bacteria</taxon>
        <taxon>Bacillati</taxon>
        <taxon>Actinomycetota</taxon>
        <taxon>Actinomycetes</taxon>
        <taxon>Mycobacteriales</taxon>
        <taxon>Nocardiaceae</taxon>
        <taxon>Nocardia</taxon>
    </lineage>
</organism>
<evidence type="ECO:0000313" key="3">
    <source>
        <dbReference type="Proteomes" id="UP001139157"/>
    </source>
</evidence>
<sequence>MTDPYAVRMAKGSDIGWRKSSFSGPDGHCVECARLADGRVAVRNSNHPSAGTLLFTPAEWRAWVLGCRAGEFDDMAT</sequence>
<keyword evidence="3" id="KW-1185">Reference proteome</keyword>
<dbReference type="InterPro" id="IPR007278">
    <property type="entry name" value="DUF397"/>
</dbReference>
<dbReference type="RefSeq" id="WP_251914746.1">
    <property type="nucleotide sequence ID" value="NZ_JAMRXG010000010.1"/>
</dbReference>
<dbReference type="EMBL" id="JAMRXG010000010">
    <property type="protein sequence ID" value="MCM6776449.1"/>
    <property type="molecule type" value="Genomic_DNA"/>
</dbReference>
<accession>A0A9X2E9W5</accession>
<evidence type="ECO:0000313" key="2">
    <source>
        <dbReference type="EMBL" id="MCM6776449.1"/>
    </source>
</evidence>
<comment type="caution">
    <text evidence="2">The sequence shown here is derived from an EMBL/GenBank/DDBJ whole genome shotgun (WGS) entry which is preliminary data.</text>
</comment>